<dbReference type="Pfam" id="PF02190">
    <property type="entry name" value="LON_substr_bdg"/>
    <property type="match status" value="1"/>
</dbReference>
<keyword evidence="2" id="KW-0645">Protease</keyword>
<proteinExistence type="predicted"/>
<evidence type="ECO:0000259" key="1">
    <source>
        <dbReference type="PROSITE" id="PS51787"/>
    </source>
</evidence>
<protein>
    <submittedName>
        <fullName evidence="2">Uncharacterized protein, similar to the N-terminal domain of Lon protease</fullName>
    </submittedName>
</protein>
<dbReference type="InterPro" id="IPR003111">
    <property type="entry name" value="Lon_prtase_N"/>
</dbReference>
<dbReference type="PROSITE" id="PS51787">
    <property type="entry name" value="LON_N"/>
    <property type="match status" value="1"/>
</dbReference>
<accession>A0A3B0SL84</accession>
<keyword evidence="2" id="KW-0378">Hydrolase</keyword>
<dbReference type="SUPFAM" id="SSF88697">
    <property type="entry name" value="PUA domain-like"/>
    <property type="match status" value="1"/>
</dbReference>
<name>A0A3B0SL84_9ZZZZ</name>
<dbReference type="PANTHER" id="PTHR46732:SF8">
    <property type="entry name" value="ATP-DEPENDENT PROTEASE LA (LON) DOMAIN PROTEIN"/>
    <property type="match status" value="1"/>
</dbReference>
<feature type="domain" description="Lon N-terminal" evidence="1">
    <location>
        <begin position="1"/>
        <end position="190"/>
    </location>
</feature>
<dbReference type="GO" id="GO:0008233">
    <property type="term" value="F:peptidase activity"/>
    <property type="evidence" value="ECO:0007669"/>
    <property type="project" value="UniProtKB-KW"/>
</dbReference>
<dbReference type="InterPro" id="IPR015947">
    <property type="entry name" value="PUA-like_sf"/>
</dbReference>
<evidence type="ECO:0000313" key="2">
    <source>
        <dbReference type="EMBL" id="VAW04983.1"/>
    </source>
</evidence>
<dbReference type="SMART" id="SM00464">
    <property type="entry name" value="LON"/>
    <property type="match status" value="1"/>
</dbReference>
<dbReference type="GO" id="GO:0006508">
    <property type="term" value="P:proteolysis"/>
    <property type="evidence" value="ECO:0007669"/>
    <property type="project" value="UniProtKB-KW"/>
</dbReference>
<dbReference type="AlphaFoldDB" id="A0A3B0SL84"/>
<sequence>MFPLGSVLFPHGALPLQVFEPRYLAMVQECLDQDSPFGIVLIERGHEVGGGDMRFDAGTLASIASSGPIDDGRLAILAIGTHRISVNRWFDDDPYPIADVTVFEDPLATPSLVPTVDTARRRRQRLVGLAIELGGTSGPIEIDIGDDPLAASWHLCNAAPLPAYDRQTLLTIDDPTERMIRLTALLDLRIDDLERRLGSQQ</sequence>
<dbReference type="Gene3D" id="2.30.130.40">
    <property type="entry name" value="LON domain-like"/>
    <property type="match status" value="1"/>
</dbReference>
<organism evidence="2">
    <name type="scientific">hydrothermal vent metagenome</name>
    <dbReference type="NCBI Taxonomy" id="652676"/>
    <lineage>
        <taxon>unclassified sequences</taxon>
        <taxon>metagenomes</taxon>
        <taxon>ecological metagenomes</taxon>
    </lineage>
</organism>
<reference evidence="2" key="1">
    <citation type="submission" date="2018-06" db="EMBL/GenBank/DDBJ databases">
        <authorList>
            <person name="Zhirakovskaya E."/>
        </authorList>
    </citation>
    <scope>NUCLEOTIDE SEQUENCE</scope>
</reference>
<dbReference type="PANTHER" id="PTHR46732">
    <property type="entry name" value="ATP-DEPENDENT PROTEASE LA (LON) DOMAIN PROTEIN"/>
    <property type="match status" value="1"/>
</dbReference>
<gene>
    <name evidence="2" type="ORF">MNBD_ACTINO02-1849</name>
</gene>
<dbReference type="InterPro" id="IPR046336">
    <property type="entry name" value="Lon_prtase_N_sf"/>
</dbReference>
<dbReference type="EMBL" id="UOEK01000306">
    <property type="protein sequence ID" value="VAW04983.1"/>
    <property type="molecule type" value="Genomic_DNA"/>
</dbReference>